<dbReference type="InterPro" id="IPR036291">
    <property type="entry name" value="NAD(P)-bd_dom_sf"/>
</dbReference>
<keyword evidence="4" id="KW-1185">Reference proteome</keyword>
<dbReference type="SUPFAM" id="SSF51735">
    <property type="entry name" value="NAD(P)-binding Rossmann-fold domains"/>
    <property type="match status" value="1"/>
</dbReference>
<name>A0A7L5AKA5_9MICO</name>
<sequence length="216" mass="22598">MTTLGIIGAGNIGSQLARKAVQNGFDVVISNSRGPHTLADLIAELGPQATAGTTAETAEAGDVVVVTIPLRNIDQVPAAPLAGKVVIDTNNYYPQRDGNIELLDTESATVSGLLQSHLADSSVVKGFNHIPAPEITTDGTAPGTPGRRALAIAGDDDTAKAVLLDLYDRFGFDAVDVGSLDDSWRIERDQPGYGPRQSADELRAAIANAVRDKNSR</sequence>
<dbReference type="RefSeq" id="WP_236966712.1">
    <property type="nucleotide sequence ID" value="NZ_CP017146.1"/>
</dbReference>
<proteinExistence type="predicted"/>
<evidence type="ECO:0000256" key="1">
    <source>
        <dbReference type="ARBA" id="ARBA00023002"/>
    </source>
</evidence>
<evidence type="ECO:0000313" key="4">
    <source>
        <dbReference type="Proteomes" id="UP000464507"/>
    </source>
</evidence>
<dbReference type="InterPro" id="IPR028939">
    <property type="entry name" value="P5C_Rdtase_cat_N"/>
</dbReference>
<accession>A0A7L5AKA5</accession>
<evidence type="ECO:0000259" key="2">
    <source>
        <dbReference type="Pfam" id="PF03807"/>
    </source>
</evidence>
<protein>
    <submittedName>
        <fullName evidence="3">NADP oxidoreductase</fullName>
    </submittedName>
</protein>
<dbReference type="Pfam" id="PF03807">
    <property type="entry name" value="F420_oxidored"/>
    <property type="match status" value="1"/>
</dbReference>
<reference evidence="3 4" key="1">
    <citation type="submission" date="2016-09" db="EMBL/GenBank/DDBJ databases">
        <title>Complete genome sequence of microbes from the polar regions.</title>
        <authorList>
            <person name="Liao L."/>
            <person name="Chen B."/>
        </authorList>
    </citation>
    <scope>NUCLEOTIDE SEQUENCE [LARGE SCALE GENOMIC DNA]</scope>
    <source>
        <strain evidence="3 4">ZS314</strain>
    </source>
</reference>
<dbReference type="AlphaFoldDB" id="A0A7L5AKA5"/>
<feature type="domain" description="Pyrroline-5-carboxylate reductase catalytic N-terminal" evidence="2">
    <location>
        <begin position="4"/>
        <end position="92"/>
    </location>
</feature>
<dbReference type="InterPro" id="IPR051267">
    <property type="entry name" value="STEAP_metalloreductase"/>
</dbReference>
<keyword evidence="1" id="KW-0560">Oxidoreductase</keyword>
<dbReference type="GO" id="GO:0016491">
    <property type="term" value="F:oxidoreductase activity"/>
    <property type="evidence" value="ECO:0007669"/>
    <property type="project" value="UniProtKB-KW"/>
</dbReference>
<dbReference type="Proteomes" id="UP000464507">
    <property type="component" value="Chromosome"/>
</dbReference>
<dbReference type="KEGG" id="mant:BHD05_07750"/>
<gene>
    <name evidence="3" type="ORF">BHD05_07750</name>
</gene>
<dbReference type="Gene3D" id="3.40.50.720">
    <property type="entry name" value="NAD(P)-binding Rossmann-like Domain"/>
    <property type="match status" value="1"/>
</dbReference>
<organism evidence="3 4">
    <name type="scientific">Marisediminicola antarctica</name>
    <dbReference type="NCBI Taxonomy" id="674079"/>
    <lineage>
        <taxon>Bacteria</taxon>
        <taxon>Bacillati</taxon>
        <taxon>Actinomycetota</taxon>
        <taxon>Actinomycetes</taxon>
        <taxon>Micrococcales</taxon>
        <taxon>Microbacteriaceae</taxon>
        <taxon>Marisediminicola</taxon>
    </lineage>
</organism>
<dbReference type="PANTHER" id="PTHR14239">
    <property type="entry name" value="DUDULIN-RELATED"/>
    <property type="match status" value="1"/>
</dbReference>
<dbReference type="EMBL" id="CP017146">
    <property type="protein sequence ID" value="QHO69551.1"/>
    <property type="molecule type" value="Genomic_DNA"/>
</dbReference>
<evidence type="ECO:0000313" key="3">
    <source>
        <dbReference type="EMBL" id="QHO69551.1"/>
    </source>
</evidence>